<organism evidence="2 3">
    <name type="scientific">Rhodovulum marinum</name>
    <dbReference type="NCBI Taxonomy" id="320662"/>
    <lineage>
        <taxon>Bacteria</taxon>
        <taxon>Pseudomonadati</taxon>
        <taxon>Pseudomonadota</taxon>
        <taxon>Alphaproteobacteria</taxon>
        <taxon>Rhodobacterales</taxon>
        <taxon>Paracoccaceae</taxon>
        <taxon>Rhodovulum</taxon>
    </lineage>
</organism>
<evidence type="ECO:0000256" key="1">
    <source>
        <dbReference type="SAM" id="Coils"/>
    </source>
</evidence>
<dbReference type="AlphaFoldDB" id="A0A4R2PT02"/>
<dbReference type="RefSeq" id="WP_132464974.1">
    <property type="nucleotide sequence ID" value="NZ_SLXP01000014.1"/>
</dbReference>
<evidence type="ECO:0008006" key="4">
    <source>
        <dbReference type="Google" id="ProtNLM"/>
    </source>
</evidence>
<name>A0A4R2PT02_9RHOB</name>
<accession>A0A4R2PT02</accession>
<reference evidence="2 3" key="1">
    <citation type="submission" date="2019-03" db="EMBL/GenBank/DDBJ databases">
        <title>Genomic Encyclopedia of Type Strains, Phase IV (KMG-IV): sequencing the most valuable type-strain genomes for metagenomic binning, comparative biology and taxonomic classification.</title>
        <authorList>
            <person name="Goeker M."/>
        </authorList>
    </citation>
    <scope>NUCLEOTIDE SEQUENCE [LARGE SCALE GENOMIC DNA]</scope>
    <source>
        <strain evidence="2 3">DSM 18063</strain>
    </source>
</reference>
<protein>
    <recommendedName>
        <fullName evidence="4">Flagellar FliJ protein</fullName>
    </recommendedName>
</protein>
<gene>
    <name evidence="2" type="ORF">EV662_11428</name>
</gene>
<dbReference type="EMBL" id="SLXP01000014">
    <property type="protein sequence ID" value="TCP39102.1"/>
    <property type="molecule type" value="Genomic_DNA"/>
</dbReference>
<sequence length="115" mass="12855">MGGADDRLKRLAEVGTILRDAALARLRAAAQECRRIEAEIAALDAERRAFDDETDPAVRALMGDSRERWYLRRRAALNGALARARVEEAMQMKQAARAFGRDDALGRLMRRAEDG</sequence>
<feature type="coiled-coil region" evidence="1">
    <location>
        <begin position="19"/>
        <end position="53"/>
    </location>
</feature>
<dbReference type="OrthoDB" id="9905360at2"/>
<evidence type="ECO:0000313" key="3">
    <source>
        <dbReference type="Proteomes" id="UP000294835"/>
    </source>
</evidence>
<dbReference type="Proteomes" id="UP000294835">
    <property type="component" value="Unassembled WGS sequence"/>
</dbReference>
<evidence type="ECO:0000313" key="2">
    <source>
        <dbReference type="EMBL" id="TCP39102.1"/>
    </source>
</evidence>
<proteinExistence type="predicted"/>
<comment type="caution">
    <text evidence="2">The sequence shown here is derived from an EMBL/GenBank/DDBJ whole genome shotgun (WGS) entry which is preliminary data.</text>
</comment>
<keyword evidence="1" id="KW-0175">Coiled coil</keyword>
<keyword evidence="3" id="KW-1185">Reference proteome</keyword>